<evidence type="ECO:0000256" key="5">
    <source>
        <dbReference type="PROSITE-ProRule" id="PRU00284"/>
    </source>
</evidence>
<dbReference type="InterPro" id="IPR004089">
    <property type="entry name" value="MCPsignal_dom"/>
</dbReference>
<dbReference type="Gene3D" id="2.40.10.220">
    <property type="entry name" value="predicted glycosyltransferase like domains"/>
    <property type="match status" value="1"/>
</dbReference>
<accession>A0A2T0KDF8</accession>
<dbReference type="Gene3D" id="1.10.287.950">
    <property type="entry name" value="Methyl-accepting chemotaxis protein"/>
    <property type="match status" value="1"/>
</dbReference>
<dbReference type="GO" id="GO:0035438">
    <property type="term" value="F:cyclic-di-GMP binding"/>
    <property type="evidence" value="ECO:0007669"/>
    <property type="project" value="InterPro"/>
</dbReference>
<dbReference type="SUPFAM" id="SSF58104">
    <property type="entry name" value="Methyl-accepting chemotaxis protein (MCP) signaling domain"/>
    <property type="match status" value="1"/>
</dbReference>
<protein>
    <submittedName>
        <fullName evidence="9">Methyl-accepting chemotaxis protein</fullName>
    </submittedName>
</protein>
<dbReference type="InterPro" id="IPR003660">
    <property type="entry name" value="HAMP_dom"/>
</dbReference>
<dbReference type="AlphaFoldDB" id="A0A2T0KDF8"/>
<dbReference type="Proteomes" id="UP000239415">
    <property type="component" value="Unassembled WGS sequence"/>
</dbReference>
<evidence type="ECO:0000256" key="6">
    <source>
        <dbReference type="SAM" id="Phobius"/>
    </source>
</evidence>
<evidence type="ECO:0000256" key="2">
    <source>
        <dbReference type="ARBA" id="ARBA00022989"/>
    </source>
</evidence>
<organism evidence="9 10">
    <name type="scientific">Actinoplanes italicus</name>
    <dbReference type="NCBI Taxonomy" id="113567"/>
    <lineage>
        <taxon>Bacteria</taxon>
        <taxon>Bacillati</taxon>
        <taxon>Actinomycetota</taxon>
        <taxon>Actinomycetes</taxon>
        <taxon>Micromonosporales</taxon>
        <taxon>Micromonosporaceae</taxon>
        <taxon>Actinoplanes</taxon>
    </lineage>
</organism>
<evidence type="ECO:0000313" key="9">
    <source>
        <dbReference type="EMBL" id="PRX21336.1"/>
    </source>
</evidence>
<dbReference type="SMART" id="SM00283">
    <property type="entry name" value="MA"/>
    <property type="match status" value="1"/>
</dbReference>
<evidence type="ECO:0000313" key="10">
    <source>
        <dbReference type="Proteomes" id="UP000239415"/>
    </source>
</evidence>
<sequence>MTRSSSPPTVLRPVLRITDRIRTATRLSVVVLALFVPGALATGMYTAVTTSDIGFSSREEEGADALRPVLTALTDTAAGRTPDLGAVRAAAGEHPDLKITDAATAVPETGDGSIEARVATASALAALITEIGNTSNLILDPDLDSFYVMDAQVVQLPQAMLTALQSSAPVPAGTSARDAVAAQAVIAGRLTGVAEALRNDIATAIGNTGDEGLSGLISGPVQALADRIEELGRQLTETLDRPGPADPVAVADAADAAVQPLHDALSRLLDDRIATYSLERALVLGFSIGGFLLALWFAGAVLWRTSHDVRQTVSAVTAIAGSDLAPRPMPEGRDEMGDIGRALTVARTRLQDQETALSNAEIAREQQLRSGFLHQRQAETQFRRRTQEIIDESTTVIAGELRQVTEKVGEVRGSSEVIDERITVADMAANAIVGQAHEAEQVITSLEMSLRRVATGAALVTDIARQTRLLALNATIEAARAGDLGYGFTVVADEVKQLATHTTESTDQIIETIHDLERDTTAMARTITTMTEGIAAVSDAAVSLRSVAADQSTLMDQLTDQMTDTLGRVEEMADLATRLERREHDRITAAGRVLLRCPGRPAVEAPLVNVSAGGLRCLVPEEARLIEGTSLEADLDGGDDRVTVHARVVNSADTRDGQEIGLQFLIADEAEATRLATLADRLINAAQE</sequence>
<evidence type="ECO:0000256" key="4">
    <source>
        <dbReference type="ARBA" id="ARBA00029447"/>
    </source>
</evidence>
<proteinExistence type="inferred from homology"/>
<keyword evidence="2 6" id="KW-1133">Transmembrane helix</keyword>
<dbReference type="SMART" id="SM00304">
    <property type="entry name" value="HAMP"/>
    <property type="match status" value="1"/>
</dbReference>
<feature type="transmembrane region" description="Helical" evidence="6">
    <location>
        <begin position="27"/>
        <end position="48"/>
    </location>
</feature>
<dbReference type="PROSITE" id="PS50111">
    <property type="entry name" value="CHEMOTAXIS_TRANSDUC_2"/>
    <property type="match status" value="1"/>
</dbReference>
<evidence type="ECO:0000259" key="8">
    <source>
        <dbReference type="PROSITE" id="PS50885"/>
    </source>
</evidence>
<evidence type="ECO:0000259" key="7">
    <source>
        <dbReference type="PROSITE" id="PS50111"/>
    </source>
</evidence>
<dbReference type="EMBL" id="PVMZ01000006">
    <property type="protein sequence ID" value="PRX21336.1"/>
    <property type="molecule type" value="Genomic_DNA"/>
</dbReference>
<dbReference type="PROSITE" id="PS50885">
    <property type="entry name" value="HAMP"/>
    <property type="match status" value="1"/>
</dbReference>
<feature type="transmembrane region" description="Helical" evidence="6">
    <location>
        <begin position="281"/>
        <end position="303"/>
    </location>
</feature>
<keyword evidence="10" id="KW-1185">Reference proteome</keyword>
<dbReference type="PANTHER" id="PTHR32089">
    <property type="entry name" value="METHYL-ACCEPTING CHEMOTAXIS PROTEIN MCPB"/>
    <property type="match status" value="1"/>
</dbReference>
<dbReference type="Pfam" id="PF00015">
    <property type="entry name" value="MCPsignal"/>
    <property type="match status" value="1"/>
</dbReference>
<comment type="caution">
    <text evidence="9">The sequence shown here is derived from an EMBL/GenBank/DDBJ whole genome shotgun (WGS) entry which is preliminary data.</text>
</comment>
<dbReference type="OrthoDB" id="3285468at2"/>
<evidence type="ECO:0000256" key="3">
    <source>
        <dbReference type="ARBA" id="ARBA00023224"/>
    </source>
</evidence>
<evidence type="ECO:0000256" key="1">
    <source>
        <dbReference type="ARBA" id="ARBA00022692"/>
    </source>
</evidence>
<reference evidence="9 10" key="1">
    <citation type="submission" date="2018-03" db="EMBL/GenBank/DDBJ databases">
        <title>Genomic Encyclopedia of Archaeal and Bacterial Type Strains, Phase II (KMG-II): from individual species to whole genera.</title>
        <authorList>
            <person name="Goeker M."/>
        </authorList>
    </citation>
    <scope>NUCLEOTIDE SEQUENCE [LARGE SCALE GENOMIC DNA]</scope>
    <source>
        <strain evidence="9 10">DSM 43146</strain>
    </source>
</reference>
<dbReference type="Pfam" id="PF00672">
    <property type="entry name" value="HAMP"/>
    <property type="match status" value="1"/>
</dbReference>
<dbReference type="GO" id="GO:0007165">
    <property type="term" value="P:signal transduction"/>
    <property type="evidence" value="ECO:0007669"/>
    <property type="project" value="UniProtKB-KW"/>
</dbReference>
<dbReference type="PANTHER" id="PTHR32089:SF112">
    <property type="entry name" value="LYSOZYME-LIKE PROTEIN-RELATED"/>
    <property type="match status" value="1"/>
</dbReference>
<dbReference type="RefSeq" id="WP_146169198.1">
    <property type="nucleotide sequence ID" value="NZ_BOMO01000002.1"/>
</dbReference>
<feature type="domain" description="Methyl-accepting transducer" evidence="7">
    <location>
        <begin position="398"/>
        <end position="588"/>
    </location>
</feature>
<dbReference type="InterPro" id="IPR009875">
    <property type="entry name" value="PilZ_domain"/>
</dbReference>
<feature type="domain" description="HAMP" evidence="8">
    <location>
        <begin position="303"/>
        <end position="355"/>
    </location>
</feature>
<name>A0A2T0KDF8_9ACTN</name>
<keyword evidence="6" id="KW-0472">Membrane</keyword>
<dbReference type="Pfam" id="PF07238">
    <property type="entry name" value="PilZ"/>
    <property type="match status" value="1"/>
</dbReference>
<gene>
    <name evidence="9" type="ORF">CLV67_106113</name>
</gene>
<dbReference type="GO" id="GO:0016020">
    <property type="term" value="C:membrane"/>
    <property type="evidence" value="ECO:0007669"/>
    <property type="project" value="InterPro"/>
</dbReference>
<comment type="similarity">
    <text evidence="4">Belongs to the methyl-accepting chemotaxis (MCP) protein family.</text>
</comment>
<keyword evidence="3 5" id="KW-0807">Transducer</keyword>
<dbReference type="SUPFAM" id="SSF141371">
    <property type="entry name" value="PilZ domain-like"/>
    <property type="match status" value="1"/>
</dbReference>
<keyword evidence="1 6" id="KW-0812">Transmembrane</keyword>